<dbReference type="SUPFAM" id="SSF117396">
    <property type="entry name" value="TM1631-like"/>
    <property type="match status" value="1"/>
</dbReference>
<name>A0ABT6F9I6_9BACT</name>
<gene>
    <name evidence="1" type="ORF">PZE19_10700</name>
</gene>
<dbReference type="Pfam" id="PF01904">
    <property type="entry name" value="DUF72"/>
    <property type="match status" value="1"/>
</dbReference>
<dbReference type="Gene3D" id="3.20.20.410">
    <property type="entry name" value="Protein of unknown function UPF0759"/>
    <property type="match status" value="1"/>
</dbReference>
<evidence type="ECO:0000313" key="1">
    <source>
        <dbReference type="EMBL" id="MDG3004246.1"/>
    </source>
</evidence>
<evidence type="ECO:0000313" key="2">
    <source>
        <dbReference type="Proteomes" id="UP001216907"/>
    </source>
</evidence>
<comment type="caution">
    <text evidence="1">The sequence shown here is derived from an EMBL/GenBank/DDBJ whole genome shotgun (WGS) entry which is preliminary data.</text>
</comment>
<proteinExistence type="predicted"/>
<sequence length="323" mass="36941">MNQLSLFDSQDDTPPQAAALAPKLRALAEKGLFFGTSSWKYEGWLGTIYNPELYQTRGKLSLKKFESECLREYARVFPIVGGDFSFYQFPSAGYWKTLFEGTPEGLRFGLKVPEEVTVPRWPKHARYGTRAGKDNAGFLDPKLFKELFARPLWKHRDRVAVLMFEFGTMAKSTMPDLDAFRDRLGAFLDDMPPGFRYGVEIRNPEYLGEPYFETLRARNVAHVFNSWTRMPELIEQIDMPGSRTADFTVVRALLRRGQPYEDAVKRYSPYRSVQEPNPAVREALRALAERAWREAQPAFTFVNNRLEGNAPGTIESVADALIV</sequence>
<dbReference type="InterPro" id="IPR036520">
    <property type="entry name" value="UPF0759_sf"/>
</dbReference>
<organism evidence="1 2">
    <name type="scientific">Paludisphaera mucosa</name>
    <dbReference type="NCBI Taxonomy" id="3030827"/>
    <lineage>
        <taxon>Bacteria</taxon>
        <taxon>Pseudomonadati</taxon>
        <taxon>Planctomycetota</taxon>
        <taxon>Planctomycetia</taxon>
        <taxon>Isosphaerales</taxon>
        <taxon>Isosphaeraceae</taxon>
        <taxon>Paludisphaera</taxon>
    </lineage>
</organism>
<reference evidence="1 2" key="1">
    <citation type="submission" date="2023-03" db="EMBL/GenBank/DDBJ databases">
        <title>Paludisphaera mucosa sp. nov. a novel planctomycete from northern fen.</title>
        <authorList>
            <person name="Ivanova A."/>
        </authorList>
    </citation>
    <scope>NUCLEOTIDE SEQUENCE [LARGE SCALE GENOMIC DNA]</scope>
    <source>
        <strain evidence="1 2">Pla2</strain>
    </source>
</reference>
<dbReference type="RefSeq" id="WP_277860607.1">
    <property type="nucleotide sequence ID" value="NZ_JARRAG010000002.1"/>
</dbReference>
<dbReference type="PANTHER" id="PTHR30348">
    <property type="entry name" value="UNCHARACTERIZED PROTEIN YECE"/>
    <property type="match status" value="1"/>
</dbReference>
<dbReference type="EMBL" id="JARRAG010000002">
    <property type="protein sequence ID" value="MDG3004246.1"/>
    <property type="molecule type" value="Genomic_DNA"/>
</dbReference>
<dbReference type="Proteomes" id="UP001216907">
    <property type="component" value="Unassembled WGS sequence"/>
</dbReference>
<dbReference type="PANTHER" id="PTHR30348:SF4">
    <property type="entry name" value="DUF72 DOMAIN-CONTAINING PROTEIN"/>
    <property type="match status" value="1"/>
</dbReference>
<dbReference type="InterPro" id="IPR002763">
    <property type="entry name" value="DUF72"/>
</dbReference>
<accession>A0ABT6F9I6</accession>
<protein>
    <submittedName>
        <fullName evidence="1">DUF72 domain-containing protein</fullName>
    </submittedName>
</protein>
<keyword evidence="2" id="KW-1185">Reference proteome</keyword>